<name>A0AA35JXH9_9SAUR</name>
<evidence type="ECO:0000313" key="2">
    <source>
        <dbReference type="EMBL" id="CAI5766904.1"/>
    </source>
</evidence>
<gene>
    <name evidence="2" type="ORF">PODLI_1B003685</name>
</gene>
<sequence>MGDEEADMEPSVWVSSRAPTPNLSALAPPFSRTGPSSSSPYVWQAKPVPSERPPSRTTRRLAATPPVPETPCLSRFISSPSASSQSRHFQSGGPQAAIANEINKAEKETMSEVKTAVEKRKNLSVLEPVRSVFEPVQSTLPSIHPRSKERCQA</sequence>
<feature type="region of interest" description="Disordered" evidence="1">
    <location>
        <begin position="1"/>
        <end position="94"/>
    </location>
</feature>
<organism evidence="2 3">
    <name type="scientific">Podarcis lilfordi</name>
    <name type="common">Lilford's wall lizard</name>
    <dbReference type="NCBI Taxonomy" id="74358"/>
    <lineage>
        <taxon>Eukaryota</taxon>
        <taxon>Metazoa</taxon>
        <taxon>Chordata</taxon>
        <taxon>Craniata</taxon>
        <taxon>Vertebrata</taxon>
        <taxon>Euteleostomi</taxon>
        <taxon>Lepidosauria</taxon>
        <taxon>Squamata</taxon>
        <taxon>Bifurcata</taxon>
        <taxon>Unidentata</taxon>
        <taxon>Episquamata</taxon>
        <taxon>Laterata</taxon>
        <taxon>Lacertibaenia</taxon>
        <taxon>Lacertidae</taxon>
        <taxon>Podarcis</taxon>
    </lineage>
</organism>
<dbReference type="EMBL" id="OX395127">
    <property type="protein sequence ID" value="CAI5766904.1"/>
    <property type="molecule type" value="Genomic_DNA"/>
</dbReference>
<dbReference type="AlphaFoldDB" id="A0AA35JXH9"/>
<proteinExistence type="predicted"/>
<accession>A0AA35JXH9</accession>
<dbReference type="Proteomes" id="UP001178461">
    <property type="component" value="Chromosome 2"/>
</dbReference>
<feature type="compositionally biased region" description="Polar residues" evidence="1">
    <location>
        <begin position="76"/>
        <end position="93"/>
    </location>
</feature>
<evidence type="ECO:0000256" key="1">
    <source>
        <dbReference type="SAM" id="MobiDB-lite"/>
    </source>
</evidence>
<feature type="compositionally biased region" description="Polar residues" evidence="1">
    <location>
        <begin position="13"/>
        <end position="23"/>
    </location>
</feature>
<reference evidence="2" key="1">
    <citation type="submission" date="2022-12" db="EMBL/GenBank/DDBJ databases">
        <authorList>
            <person name="Alioto T."/>
            <person name="Alioto T."/>
            <person name="Gomez Garrido J."/>
        </authorList>
    </citation>
    <scope>NUCLEOTIDE SEQUENCE</scope>
</reference>
<evidence type="ECO:0000313" key="3">
    <source>
        <dbReference type="Proteomes" id="UP001178461"/>
    </source>
</evidence>
<keyword evidence="3" id="KW-1185">Reference proteome</keyword>
<protein>
    <submittedName>
        <fullName evidence="2">Uncharacterized protein</fullName>
    </submittedName>
</protein>